<dbReference type="WBParaSite" id="maker-unitig_9773-snap-gene-0.2-mRNA-1">
    <property type="protein sequence ID" value="maker-unitig_9773-snap-gene-0.2-mRNA-1"/>
    <property type="gene ID" value="maker-unitig_9773-snap-gene-0.2"/>
</dbReference>
<evidence type="ECO:0000313" key="1">
    <source>
        <dbReference type="Proteomes" id="UP000095280"/>
    </source>
</evidence>
<accession>A0A1I8FV73</accession>
<name>A0A1I8FV73_9PLAT</name>
<organism evidence="1 2">
    <name type="scientific">Macrostomum lignano</name>
    <dbReference type="NCBI Taxonomy" id="282301"/>
    <lineage>
        <taxon>Eukaryota</taxon>
        <taxon>Metazoa</taxon>
        <taxon>Spiralia</taxon>
        <taxon>Lophotrochozoa</taxon>
        <taxon>Platyhelminthes</taxon>
        <taxon>Rhabditophora</taxon>
        <taxon>Macrostomorpha</taxon>
        <taxon>Macrostomida</taxon>
        <taxon>Macrostomidae</taxon>
        <taxon>Macrostomum</taxon>
    </lineage>
</organism>
<protein>
    <submittedName>
        <fullName evidence="2">Lysozyme</fullName>
    </submittedName>
</protein>
<dbReference type="Proteomes" id="UP000095280">
    <property type="component" value="Unplaced"/>
</dbReference>
<keyword evidence="1" id="KW-1185">Reference proteome</keyword>
<evidence type="ECO:0000313" key="2">
    <source>
        <dbReference type="WBParaSite" id="maker-unitig_9773-snap-gene-0.2-mRNA-1"/>
    </source>
</evidence>
<dbReference type="AlphaFoldDB" id="A0A1I8FV73"/>
<reference evidence="2" key="1">
    <citation type="submission" date="2016-11" db="UniProtKB">
        <authorList>
            <consortium name="WormBaseParasite"/>
        </authorList>
    </citation>
    <scope>IDENTIFICATION</scope>
</reference>
<sequence length="81" mass="8661">NYRNLKLLGAFCTRGGQGLAEKQAFIAKRWLADQRSGYRTALLKSHAAEGSPAGQIFPAGSHRALVGNSEGAWQKSNTSEG</sequence>
<proteinExistence type="predicted"/>